<dbReference type="GO" id="GO:0030148">
    <property type="term" value="P:sphingolipid biosynthetic process"/>
    <property type="evidence" value="ECO:0007669"/>
    <property type="project" value="TreeGrafter"/>
</dbReference>
<evidence type="ECO:0000259" key="7">
    <source>
        <dbReference type="SMART" id="SM00014"/>
    </source>
</evidence>
<feature type="transmembrane region" description="Helical" evidence="6">
    <location>
        <begin position="180"/>
        <end position="202"/>
    </location>
</feature>
<reference evidence="8" key="1">
    <citation type="submission" date="2014-03" db="EMBL/GenBank/DDBJ databases">
        <authorList>
            <person name="Casaregola S."/>
        </authorList>
    </citation>
    <scope>NUCLEOTIDE SEQUENCE [LARGE SCALE GENOMIC DNA]</scope>
    <source>
        <strain evidence="8">CLIB 918</strain>
    </source>
</reference>
<dbReference type="InterPro" id="IPR000326">
    <property type="entry name" value="PAP2/HPO"/>
</dbReference>
<dbReference type="GO" id="GO:0006676">
    <property type="term" value="P:mannosyl diphosphorylinositol ceramide metabolic process"/>
    <property type="evidence" value="ECO:0007669"/>
    <property type="project" value="TreeGrafter"/>
</dbReference>
<dbReference type="PANTHER" id="PTHR31310">
    <property type="match status" value="1"/>
</dbReference>
<dbReference type="STRING" id="1173061.A0A0J9XCY0"/>
<feature type="transmembrane region" description="Helical" evidence="6">
    <location>
        <begin position="264"/>
        <end position="287"/>
    </location>
</feature>
<evidence type="ECO:0000256" key="5">
    <source>
        <dbReference type="SAM" id="MobiDB-lite"/>
    </source>
</evidence>
<dbReference type="Gene3D" id="1.20.144.10">
    <property type="entry name" value="Phosphatidic acid phosphatase type 2/haloperoxidase"/>
    <property type="match status" value="1"/>
</dbReference>
<dbReference type="EMBL" id="CCBN010000010">
    <property type="protein sequence ID" value="CDO55141.1"/>
    <property type="molecule type" value="Genomic_DNA"/>
</dbReference>
<keyword evidence="9" id="KW-1185">Reference proteome</keyword>
<evidence type="ECO:0000313" key="9">
    <source>
        <dbReference type="Proteomes" id="UP000242525"/>
    </source>
</evidence>
<dbReference type="GO" id="GO:0070916">
    <property type="term" value="C:inositol phosphoceramide synthase complex"/>
    <property type="evidence" value="ECO:0007669"/>
    <property type="project" value="TreeGrafter"/>
</dbReference>
<dbReference type="GO" id="GO:0016740">
    <property type="term" value="F:transferase activity"/>
    <property type="evidence" value="ECO:0007669"/>
    <property type="project" value="UniProtKB-KW"/>
</dbReference>
<evidence type="ECO:0000256" key="2">
    <source>
        <dbReference type="ARBA" id="ARBA00022692"/>
    </source>
</evidence>
<keyword evidence="2 6" id="KW-0812">Transmembrane</keyword>
<feature type="domain" description="Phosphatidic acid phosphatase type 2/haloperoxidase" evidence="7">
    <location>
        <begin position="178"/>
        <end position="315"/>
    </location>
</feature>
<dbReference type="SMART" id="SM00014">
    <property type="entry name" value="acidPPc"/>
    <property type="match status" value="1"/>
</dbReference>
<evidence type="ECO:0000256" key="6">
    <source>
        <dbReference type="SAM" id="Phobius"/>
    </source>
</evidence>
<feature type="transmembrane region" description="Helical" evidence="6">
    <location>
        <begin position="41"/>
        <end position="62"/>
    </location>
</feature>
<organism evidence="8 9">
    <name type="scientific">Geotrichum candidum</name>
    <name type="common">Oospora lactis</name>
    <name type="synonym">Dipodascus geotrichum</name>
    <dbReference type="NCBI Taxonomy" id="1173061"/>
    <lineage>
        <taxon>Eukaryota</taxon>
        <taxon>Fungi</taxon>
        <taxon>Dikarya</taxon>
        <taxon>Ascomycota</taxon>
        <taxon>Saccharomycotina</taxon>
        <taxon>Dipodascomycetes</taxon>
        <taxon>Dipodascales</taxon>
        <taxon>Dipodascaceae</taxon>
        <taxon>Geotrichum</taxon>
    </lineage>
</organism>
<evidence type="ECO:0000256" key="1">
    <source>
        <dbReference type="ARBA" id="ARBA00004141"/>
    </source>
</evidence>
<feature type="transmembrane region" description="Helical" evidence="6">
    <location>
        <begin position="151"/>
        <end position="173"/>
    </location>
</feature>
<dbReference type="SUPFAM" id="SSF48317">
    <property type="entry name" value="Acid phosphatase/Vanadium-dependent haloperoxidase"/>
    <property type="match status" value="1"/>
</dbReference>
<keyword evidence="8" id="KW-0808">Transferase</keyword>
<dbReference type="Pfam" id="PF14378">
    <property type="entry name" value="PAP2_3"/>
    <property type="match status" value="1"/>
</dbReference>
<gene>
    <name evidence="8" type="ORF">BN980_GECA10s00549g</name>
</gene>
<accession>A0A0J9XCY0</accession>
<feature type="compositionally biased region" description="Basic and acidic residues" evidence="5">
    <location>
        <begin position="442"/>
        <end position="454"/>
    </location>
</feature>
<feature type="compositionally biased region" description="Low complexity" evidence="5">
    <location>
        <begin position="414"/>
        <end position="435"/>
    </location>
</feature>
<name>A0A0J9XCY0_GEOCN</name>
<dbReference type="InterPro" id="IPR052185">
    <property type="entry name" value="IPC_Synthase-Related"/>
</dbReference>
<evidence type="ECO:0000256" key="4">
    <source>
        <dbReference type="ARBA" id="ARBA00023136"/>
    </source>
</evidence>
<protein>
    <submittedName>
        <fullName evidence="8">Similar to Saccharomyces cerevisiae YKL004W AUR1 Ceramide phosphoinositol transferase (IPC synthase)</fullName>
    </submittedName>
</protein>
<keyword evidence="3 6" id="KW-1133">Transmembrane helix</keyword>
<dbReference type="InterPro" id="IPR036938">
    <property type="entry name" value="PAP2/HPO_sf"/>
</dbReference>
<evidence type="ECO:0000313" key="8">
    <source>
        <dbReference type="EMBL" id="CDO55141.1"/>
    </source>
</evidence>
<comment type="caution">
    <text evidence="8">The sequence shown here is derived from an EMBL/GenBank/DDBJ whole genome shotgun (WGS) entry which is preliminary data.</text>
</comment>
<dbReference type="PANTHER" id="PTHR31310:SF11">
    <property type="entry name" value="INOSITOL PHOSPHORYLCERAMIDE SYNTHASE CATALYTIC SUBUNIT AUR1"/>
    <property type="match status" value="1"/>
</dbReference>
<sequence length="454" mass="51248">MVWKKLKAVFLQDAPPSNALPELEYSWDIRKSISRVKAHRWSIADLPYAIMAISFTFCFFVIQNPPFLARLAIALLLLFACLIPITSQFFFNALPIFCWLVLFYTCQFIPHTWRPRIYVRVLPALETILYGGNLSEILSSKTNAVLDLLAWFPYGLAHFGAPFVVAAILFVFAPPKTLPVYAFAFGWMNFIGVAIQLCFPTAPPWYQLIHGLEPANYTMPGSPGGLARIDQLLGLNMYTGTFTASPMVFGAFPSLHSGCATMEALFLSYLLPKYTPLFYAYVMWIWWSTMYLTHHYFVDLIGGAVLSFIVFYCVKRTMLPHIQGDKFARWSYDYIETGPPAQQLKVRKSLDFELPLYNLEDPKSSSESDPQRILAPIDTSFNKSLHHSHHKTSSYHLYDSDVYATSASSTPVNLHHPSSPLAQPPSSASSVKSISRPNSTVPDEKPKLSSVHRD</sequence>
<feature type="transmembrane region" description="Helical" evidence="6">
    <location>
        <begin position="68"/>
        <end position="86"/>
    </location>
</feature>
<dbReference type="GO" id="GO:0016020">
    <property type="term" value="C:membrane"/>
    <property type="evidence" value="ECO:0007669"/>
    <property type="project" value="UniProtKB-SubCell"/>
</dbReference>
<feature type="region of interest" description="Disordered" evidence="5">
    <location>
        <begin position="408"/>
        <end position="454"/>
    </location>
</feature>
<dbReference type="InterPro" id="IPR026841">
    <property type="entry name" value="Aur1/Ipt1"/>
</dbReference>
<feature type="transmembrane region" description="Helical" evidence="6">
    <location>
        <begin position="232"/>
        <end position="252"/>
    </location>
</feature>
<feature type="transmembrane region" description="Helical" evidence="6">
    <location>
        <begin position="293"/>
        <end position="314"/>
    </location>
</feature>
<dbReference type="OrthoDB" id="5784at2759"/>
<proteinExistence type="predicted"/>
<keyword evidence="4 6" id="KW-0472">Membrane</keyword>
<dbReference type="Proteomes" id="UP000242525">
    <property type="component" value="Unassembled WGS sequence"/>
</dbReference>
<evidence type="ECO:0000256" key="3">
    <source>
        <dbReference type="ARBA" id="ARBA00022989"/>
    </source>
</evidence>
<dbReference type="AlphaFoldDB" id="A0A0J9XCY0"/>
<dbReference type="CDD" id="cd03386">
    <property type="entry name" value="PAP2_Aur1_like"/>
    <property type="match status" value="1"/>
</dbReference>
<comment type="subcellular location">
    <subcellularLocation>
        <location evidence="1">Membrane</location>
        <topology evidence="1">Multi-pass membrane protein</topology>
    </subcellularLocation>
</comment>